<dbReference type="InterPro" id="IPR002509">
    <property type="entry name" value="NODB_dom"/>
</dbReference>
<organism evidence="3 4">
    <name type="scientific">Paenibacillus thermoaerophilus</name>
    <dbReference type="NCBI Taxonomy" id="1215385"/>
    <lineage>
        <taxon>Bacteria</taxon>
        <taxon>Bacillati</taxon>
        <taxon>Bacillota</taxon>
        <taxon>Bacilli</taxon>
        <taxon>Bacillales</taxon>
        <taxon>Paenibacillaceae</taxon>
        <taxon>Paenibacillus</taxon>
    </lineage>
</organism>
<evidence type="ECO:0000313" key="3">
    <source>
        <dbReference type="EMBL" id="MFC7748475.1"/>
    </source>
</evidence>
<dbReference type="RefSeq" id="WP_170209454.1">
    <property type="nucleotide sequence ID" value="NZ_JBHTGQ010000002.1"/>
</dbReference>
<dbReference type="GO" id="GO:0016787">
    <property type="term" value="F:hydrolase activity"/>
    <property type="evidence" value="ECO:0007669"/>
    <property type="project" value="UniProtKB-KW"/>
</dbReference>
<dbReference type="SUPFAM" id="SSF88713">
    <property type="entry name" value="Glycoside hydrolase/deacetylase"/>
    <property type="match status" value="1"/>
</dbReference>
<dbReference type="CDD" id="cd10917">
    <property type="entry name" value="CE4_NodB_like_6s_7s"/>
    <property type="match status" value="1"/>
</dbReference>
<dbReference type="PANTHER" id="PTHR10587">
    <property type="entry name" value="GLYCOSYL TRANSFERASE-RELATED"/>
    <property type="match status" value="1"/>
</dbReference>
<feature type="compositionally biased region" description="Gly residues" evidence="1">
    <location>
        <begin position="66"/>
        <end position="80"/>
    </location>
</feature>
<protein>
    <submittedName>
        <fullName evidence="3">Polysaccharide deacetylase family protein</fullName>
        <ecNumber evidence="3">3.-.-.-</ecNumber>
    </submittedName>
</protein>
<sequence>MRTLRTRRAGHRGMAALQVMSLAATLTAMGIVGGVWIKFGPLAKDGSMGDRQAYVQEATLALNKPGSGGGEPTWAGGGDGQEPAGEAAGLSSEETPAPSPAPSPEPSPTPSPPEAPSQAPTIVPVSEAAVSGSRQGTDAGTPAKQSGKAVALTFDDGPDKRYTTAVLDILKERGVKATFYLVGSNVEKYPDVVKRIGEEGHELGNHSWAHRDLRKMTADEIAADLERTNEAVFAAAGKRPATVRAPYGAVNPDVREAAARIGLPLAGWNVDPRDWDGATAEQMMQTIKKQLRPKANILMHSFGGRKGDLSETIELLPKLIDYLKEQGYAFVYASELDI</sequence>
<keyword evidence="3" id="KW-0378">Hydrolase</keyword>
<accession>A0ABW2V0Y4</accession>
<gene>
    <name evidence="3" type="ORF">ACFQWB_00760</name>
</gene>
<dbReference type="Pfam" id="PF01522">
    <property type="entry name" value="Polysacc_deac_1"/>
    <property type="match status" value="1"/>
</dbReference>
<dbReference type="InterPro" id="IPR011330">
    <property type="entry name" value="Glyco_hydro/deAcase_b/a-brl"/>
</dbReference>
<proteinExistence type="predicted"/>
<dbReference type="EMBL" id="JBHTGQ010000002">
    <property type="protein sequence ID" value="MFC7748475.1"/>
    <property type="molecule type" value="Genomic_DNA"/>
</dbReference>
<evidence type="ECO:0000313" key="4">
    <source>
        <dbReference type="Proteomes" id="UP001596528"/>
    </source>
</evidence>
<evidence type="ECO:0000259" key="2">
    <source>
        <dbReference type="PROSITE" id="PS51677"/>
    </source>
</evidence>
<dbReference type="PROSITE" id="PS51677">
    <property type="entry name" value="NODB"/>
    <property type="match status" value="1"/>
</dbReference>
<comment type="caution">
    <text evidence="3">The sequence shown here is derived from an EMBL/GenBank/DDBJ whole genome shotgun (WGS) entry which is preliminary data.</text>
</comment>
<feature type="compositionally biased region" description="Pro residues" evidence="1">
    <location>
        <begin position="97"/>
        <end position="115"/>
    </location>
</feature>
<dbReference type="InterPro" id="IPR050248">
    <property type="entry name" value="Polysacc_deacetylase_ArnD"/>
</dbReference>
<keyword evidence="4" id="KW-1185">Reference proteome</keyword>
<dbReference type="EC" id="3.-.-.-" evidence="3"/>
<dbReference type="Gene3D" id="3.20.20.370">
    <property type="entry name" value="Glycoside hydrolase/deacetylase"/>
    <property type="match status" value="1"/>
</dbReference>
<reference evidence="4" key="1">
    <citation type="journal article" date="2019" name="Int. J. Syst. Evol. Microbiol.">
        <title>The Global Catalogue of Microorganisms (GCM) 10K type strain sequencing project: providing services to taxonomists for standard genome sequencing and annotation.</title>
        <authorList>
            <consortium name="The Broad Institute Genomics Platform"/>
            <consortium name="The Broad Institute Genome Sequencing Center for Infectious Disease"/>
            <person name="Wu L."/>
            <person name="Ma J."/>
        </authorList>
    </citation>
    <scope>NUCLEOTIDE SEQUENCE [LARGE SCALE GENOMIC DNA]</scope>
    <source>
        <strain evidence="4">JCM 18657</strain>
    </source>
</reference>
<name>A0ABW2V0Y4_9BACL</name>
<feature type="region of interest" description="Disordered" evidence="1">
    <location>
        <begin position="62"/>
        <end position="147"/>
    </location>
</feature>
<dbReference type="Proteomes" id="UP001596528">
    <property type="component" value="Unassembled WGS sequence"/>
</dbReference>
<feature type="domain" description="NodB homology" evidence="2">
    <location>
        <begin position="148"/>
        <end position="331"/>
    </location>
</feature>
<evidence type="ECO:0000256" key="1">
    <source>
        <dbReference type="SAM" id="MobiDB-lite"/>
    </source>
</evidence>